<dbReference type="SUPFAM" id="SSF51445">
    <property type="entry name" value="(Trans)glycosidases"/>
    <property type="match status" value="1"/>
</dbReference>
<evidence type="ECO:0000256" key="5">
    <source>
        <dbReference type="ARBA" id="ARBA00023295"/>
    </source>
</evidence>
<protein>
    <recommendedName>
        <fullName evidence="3 6">Arabinogalactan endo-beta-1,4-galactanase</fullName>
        <ecNumber evidence="3 6">3.2.1.89</ecNumber>
    </recommendedName>
</protein>
<sequence>MTTLTIKDYTKRTQSTLRRIVVGSIALLLAAPLYAAAPQTHRQECKDDARARETAFYKGADISWVTEMESKGYSFANARGEARECTALMKELGLQAIRLRVWVNPQDGFCGTEDVVKKALRAQKLGMDVLIDFHYSDSWADPGKQYIPAAWKNHTYAQILADVKLHTTGVLQALKAAGVSPKWVQVGNETSDGLLWEVGRASKQAAQYAGIIDAGYAAVKSVFADALVLVHLDNGFNQDLYKWNLNLLKQYGARFDMVGMSLYPDAAVKYNNEQNVSAAIDHCMQNIAFVRRTFGVPTMIVETGFNVTRAAEGKAGLSLLLRRAAENADCRGVFYWEPEAPNGYNGGYDMGAFTERNKVCSPTIIMEAFSEASTGLERPTIAPTKVDEDVAYDLSGHRIAIPDKGFYITRGQKYLRR</sequence>
<comment type="caution">
    <text evidence="7">The sequence shown here is derived from an EMBL/GenBank/DDBJ whole genome shotgun (WGS) entry which is preliminary data.</text>
</comment>
<dbReference type="EC" id="3.2.1.89" evidence="3 6"/>
<evidence type="ECO:0000313" key="7">
    <source>
        <dbReference type="EMBL" id="MBF0970272.1"/>
    </source>
</evidence>
<evidence type="ECO:0000256" key="1">
    <source>
        <dbReference type="ARBA" id="ARBA00001695"/>
    </source>
</evidence>
<dbReference type="Proteomes" id="UP000704068">
    <property type="component" value="Unassembled WGS sequence"/>
</dbReference>
<dbReference type="RefSeq" id="WP_303763582.1">
    <property type="nucleotide sequence ID" value="NZ_JABZGR010000009.1"/>
</dbReference>
<dbReference type="GO" id="GO:0015926">
    <property type="term" value="F:glucosidase activity"/>
    <property type="evidence" value="ECO:0007669"/>
    <property type="project" value="InterPro"/>
</dbReference>
<dbReference type="InterPro" id="IPR011683">
    <property type="entry name" value="Glyco_hydro_53"/>
</dbReference>
<feature type="signal peptide" evidence="6">
    <location>
        <begin position="1"/>
        <end position="35"/>
    </location>
</feature>
<dbReference type="AlphaFoldDB" id="A0A929WZ40"/>
<dbReference type="Pfam" id="PF07745">
    <property type="entry name" value="Glyco_hydro_53"/>
    <property type="match status" value="1"/>
</dbReference>
<accession>A0A929WZ40</accession>
<keyword evidence="4 6" id="KW-0378">Hydrolase</keyword>
<dbReference type="PANTHER" id="PTHR34983">
    <property type="entry name" value="ARABINOGALACTAN ENDO-BETA-1,4-GALACTANASE A"/>
    <property type="match status" value="1"/>
</dbReference>
<dbReference type="InterPro" id="IPR017853">
    <property type="entry name" value="GH"/>
</dbReference>
<feature type="chain" id="PRO_5038169703" description="Arabinogalactan endo-beta-1,4-galactanase" evidence="6">
    <location>
        <begin position="36"/>
        <end position="417"/>
    </location>
</feature>
<organism evidence="7 8">
    <name type="scientific">Alloprevotella tannerae</name>
    <dbReference type="NCBI Taxonomy" id="76122"/>
    <lineage>
        <taxon>Bacteria</taxon>
        <taxon>Pseudomonadati</taxon>
        <taxon>Bacteroidota</taxon>
        <taxon>Bacteroidia</taxon>
        <taxon>Bacteroidales</taxon>
        <taxon>Prevotellaceae</taxon>
        <taxon>Alloprevotella</taxon>
    </lineage>
</organism>
<evidence type="ECO:0000313" key="8">
    <source>
        <dbReference type="Proteomes" id="UP000704068"/>
    </source>
</evidence>
<proteinExistence type="inferred from homology"/>
<dbReference type="EMBL" id="JABZGR010000009">
    <property type="protein sequence ID" value="MBF0970272.1"/>
    <property type="molecule type" value="Genomic_DNA"/>
</dbReference>
<evidence type="ECO:0000256" key="2">
    <source>
        <dbReference type="ARBA" id="ARBA00010687"/>
    </source>
</evidence>
<comment type="catalytic activity">
    <reaction evidence="1 6">
        <text>The enzyme specifically hydrolyzes (1-&gt;4)-beta-D-galactosidic linkages in type I arabinogalactans.</text>
        <dbReference type="EC" id="3.2.1.89"/>
    </reaction>
</comment>
<reference evidence="7" key="1">
    <citation type="submission" date="2020-04" db="EMBL/GenBank/DDBJ databases">
        <title>Deep metagenomics examines the oral microbiome during advanced dental caries in children, revealing novel taxa and co-occurrences with host molecules.</title>
        <authorList>
            <person name="Baker J.L."/>
            <person name="Morton J.T."/>
            <person name="Dinis M."/>
            <person name="Alvarez R."/>
            <person name="Tran N.C."/>
            <person name="Knight R."/>
            <person name="Edlund A."/>
        </authorList>
    </citation>
    <scope>NUCLEOTIDE SEQUENCE</scope>
    <source>
        <strain evidence="7">JCVI_34_bin.1</strain>
    </source>
</reference>
<evidence type="ECO:0000256" key="4">
    <source>
        <dbReference type="ARBA" id="ARBA00022801"/>
    </source>
</evidence>
<dbReference type="GO" id="GO:0045490">
    <property type="term" value="P:pectin catabolic process"/>
    <property type="evidence" value="ECO:0007669"/>
    <property type="project" value="TreeGrafter"/>
</dbReference>
<evidence type="ECO:0000256" key="6">
    <source>
        <dbReference type="RuleBase" id="RU361192"/>
    </source>
</evidence>
<evidence type="ECO:0000256" key="3">
    <source>
        <dbReference type="ARBA" id="ARBA00012556"/>
    </source>
</evidence>
<name>A0A929WZ40_9BACT</name>
<comment type="similarity">
    <text evidence="2 6">Belongs to the glycosyl hydrolase 53 family.</text>
</comment>
<dbReference type="Gene3D" id="3.20.20.80">
    <property type="entry name" value="Glycosidases"/>
    <property type="match status" value="1"/>
</dbReference>
<dbReference type="PANTHER" id="PTHR34983:SF1">
    <property type="entry name" value="ARABINOGALACTAN ENDO-BETA-1,4-GALACTANASE A"/>
    <property type="match status" value="1"/>
</dbReference>
<keyword evidence="6" id="KW-0732">Signal</keyword>
<gene>
    <name evidence="7" type="ORF">HXK21_04430</name>
</gene>
<keyword evidence="5 6" id="KW-0326">Glycosidase</keyword>
<dbReference type="GO" id="GO:0031218">
    <property type="term" value="F:arabinogalactan endo-1,4-beta-galactosidase activity"/>
    <property type="evidence" value="ECO:0007669"/>
    <property type="project" value="UniProtKB-EC"/>
</dbReference>